<comment type="caution">
    <text evidence="1">The sequence shown here is derived from an EMBL/GenBank/DDBJ whole genome shotgun (WGS) entry which is preliminary data.</text>
</comment>
<reference evidence="1" key="1">
    <citation type="journal article" date="2015" name="Nature">
        <title>Complex archaea that bridge the gap between prokaryotes and eukaryotes.</title>
        <authorList>
            <person name="Spang A."/>
            <person name="Saw J.H."/>
            <person name="Jorgensen S.L."/>
            <person name="Zaremba-Niedzwiedzka K."/>
            <person name="Martijn J."/>
            <person name="Lind A.E."/>
            <person name="van Eijk R."/>
            <person name="Schleper C."/>
            <person name="Guy L."/>
            <person name="Ettema T.J."/>
        </authorList>
    </citation>
    <scope>NUCLEOTIDE SEQUENCE</scope>
</reference>
<proteinExistence type="predicted"/>
<evidence type="ECO:0000313" key="1">
    <source>
        <dbReference type="EMBL" id="KKK41221.1"/>
    </source>
</evidence>
<name>A0A0F8XYJ5_9ZZZZ</name>
<organism evidence="1">
    <name type="scientific">marine sediment metagenome</name>
    <dbReference type="NCBI Taxonomy" id="412755"/>
    <lineage>
        <taxon>unclassified sequences</taxon>
        <taxon>metagenomes</taxon>
        <taxon>ecological metagenomes</taxon>
    </lineage>
</organism>
<sequence length="51" mass="5359">SKVVGSSFGEDIGAICFDGLGTVLGAVVDLYDYFVYEAEGFKDGFSVVEGE</sequence>
<accession>A0A0F8XYJ5</accession>
<gene>
    <name evidence="1" type="ORF">LCGC14_2780870</name>
</gene>
<dbReference type="EMBL" id="LAZR01070416">
    <property type="protein sequence ID" value="KKK41221.1"/>
    <property type="molecule type" value="Genomic_DNA"/>
</dbReference>
<protein>
    <submittedName>
        <fullName evidence="1">Uncharacterized protein</fullName>
    </submittedName>
</protein>
<feature type="non-terminal residue" evidence="1">
    <location>
        <position position="1"/>
    </location>
</feature>
<dbReference type="AlphaFoldDB" id="A0A0F8XYJ5"/>